<dbReference type="SUPFAM" id="SSF109604">
    <property type="entry name" value="HD-domain/PDEase-like"/>
    <property type="match status" value="1"/>
</dbReference>
<dbReference type="CDD" id="cd00077">
    <property type="entry name" value="HDc"/>
    <property type="match status" value="1"/>
</dbReference>
<dbReference type="InterPro" id="IPR037522">
    <property type="entry name" value="HD_GYP_dom"/>
</dbReference>
<dbReference type="InterPro" id="IPR003607">
    <property type="entry name" value="HD/PDEase_dom"/>
</dbReference>
<comment type="caution">
    <text evidence="2">The sequence shown here is derived from an EMBL/GenBank/DDBJ whole genome shotgun (WGS) entry which is preliminary data.</text>
</comment>
<reference evidence="3" key="1">
    <citation type="journal article" date="2019" name="Int. J. Syst. Evol. Microbiol.">
        <title>The Global Catalogue of Microorganisms (GCM) 10K type strain sequencing project: providing services to taxonomists for standard genome sequencing and annotation.</title>
        <authorList>
            <consortium name="The Broad Institute Genomics Platform"/>
            <consortium name="The Broad Institute Genome Sequencing Center for Infectious Disease"/>
            <person name="Wu L."/>
            <person name="Ma J."/>
        </authorList>
    </citation>
    <scope>NUCLEOTIDE SEQUENCE [LARGE SCALE GENOMIC DNA]</scope>
    <source>
        <strain evidence="3">JCM 14193</strain>
    </source>
</reference>
<dbReference type="Gene3D" id="1.10.3210.10">
    <property type="entry name" value="Hypothetical protein af1432"/>
    <property type="match status" value="1"/>
</dbReference>
<dbReference type="Proteomes" id="UP001500740">
    <property type="component" value="Unassembled WGS sequence"/>
</dbReference>
<keyword evidence="3" id="KW-1185">Reference proteome</keyword>
<dbReference type="PROSITE" id="PS51832">
    <property type="entry name" value="HD_GYP"/>
    <property type="match status" value="1"/>
</dbReference>
<dbReference type="Pfam" id="PF13487">
    <property type="entry name" value="HD_5"/>
    <property type="match status" value="1"/>
</dbReference>
<dbReference type="EMBL" id="BAAACZ010000019">
    <property type="protein sequence ID" value="GAA0467627.1"/>
    <property type="molecule type" value="Genomic_DNA"/>
</dbReference>
<gene>
    <name evidence="2" type="ORF">GCM10008935_24460</name>
</gene>
<organism evidence="2 3">
    <name type="scientific">Alkalibacillus silvisoli</name>
    <dbReference type="NCBI Taxonomy" id="392823"/>
    <lineage>
        <taxon>Bacteria</taxon>
        <taxon>Bacillati</taxon>
        <taxon>Bacillota</taxon>
        <taxon>Bacilli</taxon>
        <taxon>Bacillales</taxon>
        <taxon>Bacillaceae</taxon>
        <taxon>Alkalibacillus</taxon>
    </lineage>
</organism>
<sequence length="357" mass="41625">MKVHPQQLVSGCLITKDVMGQTLTPLIPKHTVVEPIHLQVLNKFRVYEVEVANKLVNGESFEAEKKIDQPDKEQQDDPISFYEHYVEVVKQTKAMFEGFDYRSKIDIQKIRQLIYPLVEQGENKLDVLLKLYHYNDPNNYFYYHIVSMPVIATFLAKKLGYSEKDRLNIALAAFLSDIGMLKDQEGLYLLDRSLTHAEYEQVRKHPIESYRMIEDLPVHKDVKISVLQHHERLDGSGYPMGVQNDKIHPFASIIAISDMFHAMTSERIYRQKQSPYKVVEEMTKDYIDKLDMKVLNQIVNTIVNFSNGTQVKLSNNDYGTIVFTDEKHPTRPYVRLSKNKEIINLIDERDLYIDEVL</sequence>
<dbReference type="PANTHER" id="PTHR43155:SF2">
    <property type="entry name" value="CYCLIC DI-GMP PHOSPHODIESTERASE PA4108"/>
    <property type="match status" value="1"/>
</dbReference>
<accession>A0ABP3JZ21</accession>
<evidence type="ECO:0000313" key="2">
    <source>
        <dbReference type="EMBL" id="GAA0467627.1"/>
    </source>
</evidence>
<dbReference type="PANTHER" id="PTHR43155">
    <property type="entry name" value="CYCLIC DI-GMP PHOSPHODIESTERASE PA4108-RELATED"/>
    <property type="match status" value="1"/>
</dbReference>
<proteinExistence type="predicted"/>
<protein>
    <submittedName>
        <fullName evidence="2">HD-GYP domain-containing protein</fullName>
    </submittedName>
</protein>
<evidence type="ECO:0000313" key="3">
    <source>
        <dbReference type="Proteomes" id="UP001500740"/>
    </source>
</evidence>
<evidence type="ECO:0000259" key="1">
    <source>
        <dbReference type="PROSITE" id="PS51832"/>
    </source>
</evidence>
<name>A0ABP3JZ21_9BACI</name>
<dbReference type="RefSeq" id="WP_343783928.1">
    <property type="nucleotide sequence ID" value="NZ_BAAACZ010000019.1"/>
</dbReference>
<feature type="domain" description="HD-GYP" evidence="1">
    <location>
        <begin position="119"/>
        <end position="314"/>
    </location>
</feature>